<evidence type="ECO:0000313" key="3">
    <source>
        <dbReference type="Proteomes" id="UP000015105"/>
    </source>
</evidence>
<proteinExistence type="predicted"/>
<dbReference type="Proteomes" id="UP000015105">
    <property type="component" value="Chromosome 3D"/>
</dbReference>
<dbReference type="AlphaFoldDB" id="A0A453GA72"/>
<reference evidence="3" key="2">
    <citation type="journal article" date="2017" name="Nat. Plants">
        <title>The Aegilops tauschii genome reveals multiple impacts of transposons.</title>
        <authorList>
            <person name="Zhao G."/>
            <person name="Zou C."/>
            <person name="Li K."/>
            <person name="Wang K."/>
            <person name="Li T."/>
            <person name="Gao L."/>
            <person name="Zhang X."/>
            <person name="Wang H."/>
            <person name="Yang Z."/>
            <person name="Liu X."/>
            <person name="Jiang W."/>
            <person name="Mao L."/>
            <person name="Kong X."/>
            <person name="Jiao Y."/>
            <person name="Jia J."/>
        </authorList>
    </citation>
    <scope>NUCLEOTIDE SEQUENCE [LARGE SCALE GENOMIC DNA]</scope>
    <source>
        <strain evidence="3">cv. AL8/78</strain>
    </source>
</reference>
<dbReference type="EnsemblPlants" id="AET3Gv20935800.1">
    <property type="protein sequence ID" value="AET3Gv20935800.1"/>
    <property type="gene ID" value="AET3Gv20935800"/>
</dbReference>
<dbReference type="EnsemblPlants" id="AET3Gv20935800.2">
    <property type="protein sequence ID" value="AET3Gv20935800.2"/>
    <property type="gene ID" value="AET3Gv20935800"/>
</dbReference>
<evidence type="ECO:0000256" key="1">
    <source>
        <dbReference type="SAM" id="SignalP"/>
    </source>
</evidence>
<evidence type="ECO:0000313" key="2">
    <source>
        <dbReference type="EnsemblPlants" id="AET3Gv20935800.2"/>
    </source>
</evidence>
<organism evidence="2 3">
    <name type="scientific">Aegilops tauschii subsp. strangulata</name>
    <name type="common">Goatgrass</name>
    <dbReference type="NCBI Taxonomy" id="200361"/>
    <lineage>
        <taxon>Eukaryota</taxon>
        <taxon>Viridiplantae</taxon>
        <taxon>Streptophyta</taxon>
        <taxon>Embryophyta</taxon>
        <taxon>Tracheophyta</taxon>
        <taxon>Spermatophyta</taxon>
        <taxon>Magnoliopsida</taxon>
        <taxon>Liliopsida</taxon>
        <taxon>Poales</taxon>
        <taxon>Poaceae</taxon>
        <taxon>BOP clade</taxon>
        <taxon>Pooideae</taxon>
        <taxon>Triticodae</taxon>
        <taxon>Triticeae</taxon>
        <taxon>Triticinae</taxon>
        <taxon>Aegilops</taxon>
    </lineage>
</organism>
<dbReference type="PANTHER" id="PTHR17630:SF81">
    <property type="entry name" value="DIENELACTONE HYDROLASE DOMAIN-CONTAINING PROTEIN"/>
    <property type="match status" value="1"/>
</dbReference>
<feature type="chain" id="PRO_5042372381" evidence="1">
    <location>
        <begin position="23"/>
        <end position="129"/>
    </location>
</feature>
<keyword evidence="3" id="KW-1185">Reference proteome</keyword>
<name>A0A453GA72_AEGTS</name>
<dbReference type="Gramene" id="AET3Gv20935800.2">
    <property type="protein sequence ID" value="AET3Gv20935800.2"/>
    <property type="gene ID" value="AET3Gv20935800"/>
</dbReference>
<feature type="signal peptide" evidence="1">
    <location>
        <begin position="1"/>
        <end position="22"/>
    </location>
</feature>
<protein>
    <submittedName>
        <fullName evidence="2">Uncharacterized protein</fullName>
    </submittedName>
</protein>
<dbReference type="Gramene" id="AET3Gv20935800.1">
    <property type="protein sequence ID" value="AET3Gv20935800.1"/>
    <property type="gene ID" value="AET3Gv20935800"/>
</dbReference>
<accession>A0A453GA72</accession>
<reference evidence="2" key="3">
    <citation type="journal article" date="2017" name="Nature">
        <title>Genome sequence of the progenitor of the wheat D genome Aegilops tauschii.</title>
        <authorList>
            <person name="Luo M.C."/>
            <person name="Gu Y.Q."/>
            <person name="Puiu D."/>
            <person name="Wang H."/>
            <person name="Twardziok S.O."/>
            <person name="Deal K.R."/>
            <person name="Huo N."/>
            <person name="Zhu T."/>
            <person name="Wang L."/>
            <person name="Wang Y."/>
            <person name="McGuire P.E."/>
            <person name="Liu S."/>
            <person name="Long H."/>
            <person name="Ramasamy R.K."/>
            <person name="Rodriguez J.C."/>
            <person name="Van S.L."/>
            <person name="Yuan L."/>
            <person name="Wang Z."/>
            <person name="Xia Z."/>
            <person name="Xiao L."/>
            <person name="Anderson O.D."/>
            <person name="Ouyang S."/>
            <person name="Liang Y."/>
            <person name="Zimin A.V."/>
            <person name="Pertea G."/>
            <person name="Qi P."/>
            <person name="Bennetzen J.L."/>
            <person name="Dai X."/>
            <person name="Dawson M.W."/>
            <person name="Muller H.G."/>
            <person name="Kugler K."/>
            <person name="Rivarola-Duarte L."/>
            <person name="Spannagl M."/>
            <person name="Mayer K.F.X."/>
            <person name="Lu F.H."/>
            <person name="Bevan M.W."/>
            <person name="Leroy P."/>
            <person name="Li P."/>
            <person name="You F.M."/>
            <person name="Sun Q."/>
            <person name="Liu Z."/>
            <person name="Lyons E."/>
            <person name="Wicker T."/>
            <person name="Salzberg S.L."/>
            <person name="Devos K.M."/>
            <person name="Dvorak J."/>
        </authorList>
    </citation>
    <scope>NUCLEOTIDE SEQUENCE [LARGE SCALE GENOMIC DNA]</scope>
    <source>
        <strain evidence="2">cv. AL8/78</strain>
    </source>
</reference>
<reference evidence="3" key="1">
    <citation type="journal article" date="2014" name="Science">
        <title>Ancient hybridizations among the ancestral genomes of bread wheat.</title>
        <authorList>
            <consortium name="International Wheat Genome Sequencing Consortium,"/>
            <person name="Marcussen T."/>
            <person name="Sandve S.R."/>
            <person name="Heier L."/>
            <person name="Spannagl M."/>
            <person name="Pfeifer M."/>
            <person name="Jakobsen K.S."/>
            <person name="Wulff B.B."/>
            <person name="Steuernagel B."/>
            <person name="Mayer K.F."/>
            <person name="Olsen O.A."/>
        </authorList>
    </citation>
    <scope>NUCLEOTIDE SEQUENCE [LARGE SCALE GENOMIC DNA]</scope>
    <source>
        <strain evidence="3">cv. AL8/78</strain>
    </source>
</reference>
<dbReference type="PANTHER" id="PTHR17630">
    <property type="entry name" value="DIENELACTONE HYDROLASE"/>
    <property type="match status" value="1"/>
</dbReference>
<sequence length="129" mass="14231">MALELLYSFLLWLIVLAGRATSAPLHSQCLDNPPDLTSTGAEAGKVVDDLAGFTAYVTGPVHSDRAIVLASDIFGFEAPLLRFDHLLWLYSLSFGLLCVFFQKNKWEEGSSPSISTHTRKVQGHKILLR</sequence>
<keyword evidence="1" id="KW-0732">Signal</keyword>
<reference evidence="2" key="5">
    <citation type="journal article" date="2021" name="G3 (Bethesda)">
        <title>Aegilops tauschii genome assembly Aet v5.0 features greater sequence contiguity and improved annotation.</title>
        <authorList>
            <person name="Wang L."/>
            <person name="Zhu T."/>
            <person name="Rodriguez J.C."/>
            <person name="Deal K.R."/>
            <person name="Dubcovsky J."/>
            <person name="McGuire P.E."/>
            <person name="Lux T."/>
            <person name="Spannagl M."/>
            <person name="Mayer K.F.X."/>
            <person name="Baldrich P."/>
            <person name="Meyers B.C."/>
            <person name="Huo N."/>
            <person name="Gu Y.Q."/>
            <person name="Zhou H."/>
            <person name="Devos K.M."/>
            <person name="Bennetzen J.L."/>
            <person name="Unver T."/>
            <person name="Budak H."/>
            <person name="Gulick P.J."/>
            <person name="Galiba G."/>
            <person name="Kalapos B."/>
            <person name="Nelson D.R."/>
            <person name="Li P."/>
            <person name="You F.M."/>
            <person name="Luo M.C."/>
            <person name="Dvorak J."/>
        </authorList>
    </citation>
    <scope>NUCLEOTIDE SEQUENCE [LARGE SCALE GENOMIC DNA]</scope>
    <source>
        <strain evidence="2">cv. AL8/78</strain>
    </source>
</reference>
<reference evidence="2" key="4">
    <citation type="submission" date="2019-03" db="UniProtKB">
        <authorList>
            <consortium name="EnsemblPlants"/>
        </authorList>
    </citation>
    <scope>IDENTIFICATION</scope>
</reference>